<dbReference type="Pfam" id="PF01656">
    <property type="entry name" value="CbiA"/>
    <property type="match status" value="1"/>
</dbReference>
<evidence type="ECO:0000313" key="8">
    <source>
        <dbReference type="Proteomes" id="UP001382727"/>
    </source>
</evidence>
<proteinExistence type="inferred from homology"/>
<protein>
    <recommendedName>
        <fullName evidence="4">Cobyric acid synthase</fullName>
    </recommendedName>
</protein>
<dbReference type="SUPFAM" id="SSF52317">
    <property type="entry name" value="Class I glutamine amidotransferase-like"/>
    <property type="match status" value="1"/>
</dbReference>
<dbReference type="PROSITE" id="PS51274">
    <property type="entry name" value="GATASE_COBBQ"/>
    <property type="match status" value="1"/>
</dbReference>
<dbReference type="InterPro" id="IPR047045">
    <property type="entry name" value="CobQ_N"/>
</dbReference>
<dbReference type="InterPro" id="IPR004459">
    <property type="entry name" value="CobQ_synth"/>
</dbReference>
<feature type="active site" description="Nucleophile" evidence="4">
    <location>
        <position position="335"/>
    </location>
</feature>
<organism evidence="7 8">
    <name type="scientific">Janibacter alittae</name>
    <dbReference type="NCBI Taxonomy" id="3115209"/>
    <lineage>
        <taxon>Bacteria</taxon>
        <taxon>Bacillati</taxon>
        <taxon>Actinomycetota</taxon>
        <taxon>Actinomycetes</taxon>
        <taxon>Micrococcales</taxon>
        <taxon>Intrasporangiaceae</taxon>
        <taxon>Janibacter</taxon>
    </lineage>
</organism>
<dbReference type="HAMAP" id="MF_00028">
    <property type="entry name" value="CobQ"/>
    <property type="match status" value="1"/>
</dbReference>
<feature type="domain" description="CobB/CobQ-like glutamine amidotransferase" evidence="6">
    <location>
        <begin position="256"/>
        <end position="408"/>
    </location>
</feature>
<comment type="pathway">
    <text evidence="1 4">Cofactor biosynthesis; adenosylcobalamin biosynthesis.</text>
</comment>
<name>A0ABZ2MK85_9MICO</name>
<sequence>MSGLLITGTSSDAGKSLVVTGLCRVLARRGTSVAPYKAQNMSNHSMVCRDGTEIGRAQYLQAQAAGVEATSAMNPVLLKPGSDRRAHVVVRGRPAGELVAGEYATGRGHLAQAAFAAYEELSGGHDIIVCEGAGSPAEINLRAGDYVNLGLAQRFSLPTVLVGDIDRGGVLAALYGTWALVSDEDRPLLAAYLINKFRGDASVLAPGLAEVTRRTGMPSLGVLPWLEDVWLDSEDGLSVAAWEHDEDGVAADRRLTVAVVRLPRTSNATDVDALAAEPGVDVLVTRDVDTAREADLLVLPGSRATVSDLAWLRRTGLADVVVERARRGAPVLGICGGYQMLTDEILDGVEGDGSPADPAVAVPGLGLLPGRVDFAEEKILARPCGTWRGTTVEGYEIHHGVVSPGDGEDFPGGHAVGPVRGSIWHGTLECDDFRHALLADVATTTGSGWRAPTGGTPFVSRRERMIDSLADALEAHVDVDALLTLIEENR</sequence>
<evidence type="ECO:0000256" key="2">
    <source>
        <dbReference type="ARBA" id="ARBA00022573"/>
    </source>
</evidence>
<dbReference type="InterPro" id="IPR027417">
    <property type="entry name" value="P-loop_NTPase"/>
</dbReference>
<feature type="active site" evidence="4">
    <location>
        <position position="425"/>
    </location>
</feature>
<dbReference type="Proteomes" id="UP001382727">
    <property type="component" value="Chromosome"/>
</dbReference>
<feature type="domain" description="CobQ/CobB/MinD/ParA nucleotide binding" evidence="5">
    <location>
        <begin position="5"/>
        <end position="237"/>
    </location>
</feature>
<reference evidence="7 8" key="1">
    <citation type="submission" date="2024-02" db="EMBL/GenBank/DDBJ databases">
        <title>Janibacter sp. nov., isolated from gut of marine sandworm.</title>
        <authorList>
            <person name="Kim B."/>
            <person name="Jun M.O."/>
            <person name="Shin N.-R."/>
        </authorList>
    </citation>
    <scope>NUCLEOTIDE SEQUENCE [LARGE SCALE GENOMIC DNA]</scope>
    <source>
        <strain evidence="7 8">A1S7</strain>
    </source>
</reference>
<dbReference type="SUPFAM" id="SSF52540">
    <property type="entry name" value="P-loop containing nucleoside triphosphate hydrolases"/>
    <property type="match status" value="1"/>
</dbReference>
<dbReference type="InterPro" id="IPR033949">
    <property type="entry name" value="CobQ_GATase1"/>
</dbReference>
<dbReference type="PANTHER" id="PTHR21343">
    <property type="entry name" value="DETHIOBIOTIN SYNTHETASE"/>
    <property type="match status" value="1"/>
</dbReference>
<evidence type="ECO:0000256" key="3">
    <source>
        <dbReference type="ARBA" id="ARBA00022962"/>
    </source>
</evidence>
<comment type="function">
    <text evidence="4">Catalyzes amidations at positions B, D, E, and G on adenosylcobyrinic A,C-diamide. NH(2) groups are provided by glutamine, and one molecule of ATP is hydrogenolyzed for each amidation.</text>
</comment>
<dbReference type="NCBIfam" id="NF001989">
    <property type="entry name" value="PRK00784.1"/>
    <property type="match status" value="1"/>
</dbReference>
<keyword evidence="8" id="KW-1185">Reference proteome</keyword>
<evidence type="ECO:0000259" key="5">
    <source>
        <dbReference type="Pfam" id="PF01656"/>
    </source>
</evidence>
<dbReference type="PANTHER" id="PTHR21343:SF1">
    <property type="entry name" value="COBYRIC ACID SYNTHASE"/>
    <property type="match status" value="1"/>
</dbReference>
<accession>A0ABZ2MK85</accession>
<evidence type="ECO:0000256" key="4">
    <source>
        <dbReference type="HAMAP-Rule" id="MF_00028"/>
    </source>
</evidence>
<evidence type="ECO:0000259" key="6">
    <source>
        <dbReference type="Pfam" id="PF07685"/>
    </source>
</evidence>
<dbReference type="CDD" id="cd05389">
    <property type="entry name" value="CobQ_N"/>
    <property type="match status" value="1"/>
</dbReference>
<dbReference type="EMBL" id="CP144913">
    <property type="protein sequence ID" value="WXB77496.1"/>
    <property type="molecule type" value="Genomic_DNA"/>
</dbReference>
<evidence type="ECO:0000256" key="1">
    <source>
        <dbReference type="ARBA" id="ARBA00004953"/>
    </source>
</evidence>
<dbReference type="Gene3D" id="3.40.50.880">
    <property type="match status" value="1"/>
</dbReference>
<comment type="similarity">
    <text evidence="4">Belongs to the CobB/CobQ family. CobQ subfamily.</text>
</comment>
<dbReference type="PROSITE" id="PS51273">
    <property type="entry name" value="GATASE_TYPE_1"/>
    <property type="match status" value="1"/>
</dbReference>
<dbReference type="NCBIfam" id="TIGR00313">
    <property type="entry name" value="cobQ"/>
    <property type="match status" value="1"/>
</dbReference>
<evidence type="ECO:0000313" key="7">
    <source>
        <dbReference type="EMBL" id="WXB77496.1"/>
    </source>
</evidence>
<gene>
    <name evidence="4" type="primary">cobQ</name>
    <name evidence="7" type="ORF">V1351_05360</name>
</gene>
<dbReference type="Gene3D" id="3.40.50.300">
    <property type="entry name" value="P-loop containing nucleotide triphosphate hydrolases"/>
    <property type="match status" value="1"/>
</dbReference>
<dbReference type="InterPro" id="IPR029062">
    <property type="entry name" value="Class_I_gatase-like"/>
</dbReference>
<dbReference type="Pfam" id="PF07685">
    <property type="entry name" value="GATase_3"/>
    <property type="match status" value="1"/>
</dbReference>
<dbReference type="CDD" id="cd01750">
    <property type="entry name" value="GATase1_CobQ"/>
    <property type="match status" value="1"/>
</dbReference>
<dbReference type="InterPro" id="IPR002586">
    <property type="entry name" value="CobQ/CobB/MinD/ParA_Nub-bd_dom"/>
</dbReference>
<dbReference type="RefSeq" id="WP_338751446.1">
    <property type="nucleotide sequence ID" value="NZ_CP144913.1"/>
</dbReference>
<keyword evidence="2 4" id="KW-0169">Cobalamin biosynthesis</keyword>
<dbReference type="InterPro" id="IPR011698">
    <property type="entry name" value="GATase_3"/>
</dbReference>
<keyword evidence="3 4" id="KW-0315">Glutamine amidotransferase</keyword>